<dbReference type="EMBL" id="JASBNA010000003">
    <property type="protein sequence ID" value="KAK7693818.1"/>
    <property type="molecule type" value="Genomic_DNA"/>
</dbReference>
<keyword evidence="2" id="KW-1185">Reference proteome</keyword>
<proteinExistence type="predicted"/>
<sequence length="96" mass="10858">MKVDWARMCQDSDAINIGGDPTDFLMAEYIISTKKLTPMRISWPRKTTLSSLCPRARSSDNFGTILSVAPGPELKEDDILNFHENQSGKSYYESIR</sequence>
<name>A0AAW0GKD9_9APHY</name>
<comment type="caution">
    <text evidence="1">The sequence shown here is derived from an EMBL/GenBank/DDBJ whole genome shotgun (WGS) entry which is preliminary data.</text>
</comment>
<protein>
    <submittedName>
        <fullName evidence="1">Uncharacterized protein</fullName>
    </submittedName>
</protein>
<accession>A0AAW0GKD9</accession>
<dbReference type="AlphaFoldDB" id="A0AAW0GKD9"/>
<evidence type="ECO:0000313" key="2">
    <source>
        <dbReference type="Proteomes" id="UP001385951"/>
    </source>
</evidence>
<dbReference type="Proteomes" id="UP001385951">
    <property type="component" value="Unassembled WGS sequence"/>
</dbReference>
<reference evidence="1 2" key="1">
    <citation type="submission" date="2022-09" db="EMBL/GenBank/DDBJ databases">
        <authorList>
            <person name="Palmer J.M."/>
        </authorList>
    </citation>
    <scope>NUCLEOTIDE SEQUENCE [LARGE SCALE GENOMIC DNA]</scope>
    <source>
        <strain evidence="1 2">DSM 7382</strain>
    </source>
</reference>
<gene>
    <name evidence="1" type="ORF">QCA50_003390</name>
</gene>
<evidence type="ECO:0000313" key="1">
    <source>
        <dbReference type="EMBL" id="KAK7693818.1"/>
    </source>
</evidence>
<organism evidence="1 2">
    <name type="scientific">Cerrena zonata</name>
    <dbReference type="NCBI Taxonomy" id="2478898"/>
    <lineage>
        <taxon>Eukaryota</taxon>
        <taxon>Fungi</taxon>
        <taxon>Dikarya</taxon>
        <taxon>Basidiomycota</taxon>
        <taxon>Agaricomycotina</taxon>
        <taxon>Agaricomycetes</taxon>
        <taxon>Polyporales</taxon>
        <taxon>Cerrenaceae</taxon>
        <taxon>Cerrena</taxon>
    </lineage>
</organism>